<gene>
    <name evidence="11" type="ORF">O3M35_007208</name>
</gene>
<feature type="domain" description="Pre-C2HC" evidence="10">
    <location>
        <begin position="255"/>
        <end position="323"/>
    </location>
</feature>
<dbReference type="InterPro" id="IPR007945">
    <property type="entry name" value="Secretogranin_V"/>
</dbReference>
<comment type="caution">
    <text evidence="11">The sequence shown here is derived from an EMBL/GenBank/DDBJ whole genome shotgun (WGS) entry which is preliminary data.</text>
</comment>
<reference evidence="11 12" key="1">
    <citation type="submission" date="2022-12" db="EMBL/GenBank/DDBJ databases">
        <title>Chromosome-level genome assembly of true bugs.</title>
        <authorList>
            <person name="Ma L."/>
            <person name="Li H."/>
        </authorList>
    </citation>
    <scope>NUCLEOTIDE SEQUENCE [LARGE SCALE GENOMIC DNA]</scope>
    <source>
        <strain evidence="11">Lab_2022b</strain>
    </source>
</reference>
<evidence type="ECO:0000256" key="5">
    <source>
        <dbReference type="ARBA" id="ARBA00022525"/>
    </source>
</evidence>
<dbReference type="SMART" id="SM00596">
    <property type="entry name" value="PRE_C2HC"/>
    <property type="match status" value="1"/>
</dbReference>
<dbReference type="GO" id="GO:0046883">
    <property type="term" value="P:regulation of hormone secretion"/>
    <property type="evidence" value="ECO:0007669"/>
    <property type="project" value="TreeGrafter"/>
</dbReference>
<keyword evidence="4" id="KW-0813">Transport</keyword>
<feature type="region of interest" description="Disordered" evidence="9">
    <location>
        <begin position="391"/>
        <end position="413"/>
    </location>
</feature>
<dbReference type="Pfam" id="PF05281">
    <property type="entry name" value="Secretogranin_V"/>
    <property type="match status" value="1"/>
</dbReference>
<dbReference type="AlphaFoldDB" id="A0AAW1D8P7"/>
<dbReference type="GO" id="GO:0005576">
    <property type="term" value="C:extracellular region"/>
    <property type="evidence" value="ECO:0007669"/>
    <property type="project" value="UniProtKB-SubCell"/>
</dbReference>
<evidence type="ECO:0000256" key="9">
    <source>
        <dbReference type="SAM" id="MobiDB-lite"/>
    </source>
</evidence>
<feature type="region of interest" description="Disordered" evidence="9">
    <location>
        <begin position="62"/>
        <end position="83"/>
    </location>
</feature>
<dbReference type="InterPro" id="IPR006579">
    <property type="entry name" value="Pre_C2HC_dom"/>
</dbReference>
<accession>A0AAW1D8P7</accession>
<keyword evidence="5" id="KW-0964">Secreted</keyword>
<name>A0AAW1D8P7_9HEMI</name>
<keyword evidence="6" id="KW-0732">Signal</keyword>
<dbReference type="PANTHER" id="PTHR12738">
    <property type="entry name" value="NEUROENDOCRINE PROTEIN 7B2"/>
    <property type="match status" value="1"/>
</dbReference>
<keyword evidence="12" id="KW-1185">Reference proteome</keyword>
<evidence type="ECO:0000256" key="3">
    <source>
        <dbReference type="ARBA" id="ARBA00019589"/>
    </source>
</evidence>
<evidence type="ECO:0000259" key="10">
    <source>
        <dbReference type="SMART" id="SM00596"/>
    </source>
</evidence>
<evidence type="ECO:0000256" key="7">
    <source>
        <dbReference type="ARBA" id="ARBA00023157"/>
    </source>
</evidence>
<dbReference type="GO" id="GO:0030234">
    <property type="term" value="F:enzyme regulator activity"/>
    <property type="evidence" value="ECO:0007669"/>
    <property type="project" value="TreeGrafter"/>
</dbReference>
<feature type="region of interest" description="Disordered" evidence="9">
    <location>
        <begin position="27"/>
        <end position="48"/>
    </location>
</feature>
<comment type="similarity">
    <text evidence="2">Belongs to the 7B2 family.</text>
</comment>
<organism evidence="11 12">
    <name type="scientific">Rhynocoris fuscipes</name>
    <dbReference type="NCBI Taxonomy" id="488301"/>
    <lineage>
        <taxon>Eukaryota</taxon>
        <taxon>Metazoa</taxon>
        <taxon>Ecdysozoa</taxon>
        <taxon>Arthropoda</taxon>
        <taxon>Hexapoda</taxon>
        <taxon>Insecta</taxon>
        <taxon>Pterygota</taxon>
        <taxon>Neoptera</taxon>
        <taxon>Paraneoptera</taxon>
        <taxon>Hemiptera</taxon>
        <taxon>Heteroptera</taxon>
        <taxon>Panheteroptera</taxon>
        <taxon>Cimicomorpha</taxon>
        <taxon>Reduviidae</taxon>
        <taxon>Harpactorinae</taxon>
        <taxon>Harpactorini</taxon>
        <taxon>Rhynocoris</taxon>
    </lineage>
</organism>
<evidence type="ECO:0000256" key="6">
    <source>
        <dbReference type="ARBA" id="ARBA00022729"/>
    </source>
</evidence>
<dbReference type="GO" id="GO:0007218">
    <property type="term" value="P:neuropeptide signaling pathway"/>
    <property type="evidence" value="ECO:0007669"/>
    <property type="project" value="InterPro"/>
</dbReference>
<evidence type="ECO:0000313" key="12">
    <source>
        <dbReference type="Proteomes" id="UP001461498"/>
    </source>
</evidence>
<evidence type="ECO:0000313" key="11">
    <source>
        <dbReference type="EMBL" id="KAK9507328.1"/>
    </source>
</evidence>
<dbReference type="PANTHER" id="PTHR12738:SF0">
    <property type="entry name" value="NEUROENDOCRINE PROTEIN 7B2"/>
    <property type="match status" value="1"/>
</dbReference>
<evidence type="ECO:0000256" key="1">
    <source>
        <dbReference type="ARBA" id="ARBA00004613"/>
    </source>
</evidence>
<evidence type="ECO:0000256" key="2">
    <source>
        <dbReference type="ARBA" id="ARBA00006348"/>
    </source>
</evidence>
<sequence>MESGPPDSVTTVSHDTGIITNFNLNKINNSSKLNPLNSVSSKSTTTNGKMTKNKKVLLTNIPRPLNKKRSSSLATSPPKTKRTASLIITPSSSDDANLISVNQSSQPSTSVNATPACPQTTTGLNATNVAEQNEVETIVAPPGVITYNPFSPIAPPEEMDEATPTERIHKPPPIYVKNINKFSDLCGALSQLVGRNSFTCKSRITDLIINPSTPDTYRSIIKYLSSHNAEYHTYQLPEEKAYRVVIRYLHQTTPKEMIKAELEELGHSVRSVSPVLHPATKQLLPLFFVDLEPRQNNRDIFDLEVLCYTRIKVEEPHKQRQIVQCKRCQEYGHTKSYCRHRPRCVKCAREHFTHECDKLRTTPATCALCNGEHPANYKGCIVHKELQRTRKVTPDKKTPPIHTNRPVFQPNDFPALPQQPPATNTITHSRPTMSEVAARPPPLQPWLHNKEKMGLAGLLILGVCAYGTLAYFSAPQQDHTGLSEILLREVVDKMGRDLDNYLDEVSTGRLIFPPLMSRSDKDSDYQDNPIPRDQEYLQHSTLLSGPFLQQQEADEKATNNLQNGNQQNGAKQDNLPAYCNPPNPCPIGYTAEDGCLEEFENTAAFSREYQARQDCMCDTEHMFDCSNPRNTDGITQSDLDRLVHQFHVEDEHKTLVAKKYHEKKAVNPYLLGEKLPVAAKKGINIIDN</sequence>
<evidence type="ECO:0000256" key="8">
    <source>
        <dbReference type="ARBA" id="ARBA00023186"/>
    </source>
</evidence>
<dbReference type="EMBL" id="JAPXFL010000004">
    <property type="protein sequence ID" value="KAK9507328.1"/>
    <property type="molecule type" value="Genomic_DNA"/>
</dbReference>
<protein>
    <recommendedName>
        <fullName evidence="3">Neuroendocrine protein 7B2</fullName>
    </recommendedName>
</protein>
<dbReference type="Proteomes" id="UP001461498">
    <property type="component" value="Unassembled WGS sequence"/>
</dbReference>
<dbReference type="Pfam" id="PF07530">
    <property type="entry name" value="PRE_C2HC"/>
    <property type="match status" value="1"/>
</dbReference>
<proteinExistence type="inferred from homology"/>
<keyword evidence="8" id="KW-0143">Chaperone</keyword>
<keyword evidence="7" id="KW-1015">Disulfide bond</keyword>
<evidence type="ECO:0000256" key="4">
    <source>
        <dbReference type="ARBA" id="ARBA00022448"/>
    </source>
</evidence>
<comment type="subcellular location">
    <subcellularLocation>
        <location evidence="1">Secreted</location>
    </subcellularLocation>
</comment>
<dbReference type="GO" id="GO:0030141">
    <property type="term" value="C:secretory granule"/>
    <property type="evidence" value="ECO:0007669"/>
    <property type="project" value="InterPro"/>
</dbReference>